<dbReference type="PANTHER" id="PTHR31047">
    <property type="entry name" value="MEIOTICALLY UP-REGULATED GENE 157 PROTEIN"/>
    <property type="match status" value="1"/>
</dbReference>
<reference evidence="2" key="1">
    <citation type="journal article" date="2014" name="Int. J. Syst. Evol. Microbiol.">
        <title>Complete genome sequence of Corynebacterium casei LMG S-19264T (=DSM 44701T), isolated from a smear-ripened cheese.</title>
        <authorList>
            <consortium name="US DOE Joint Genome Institute (JGI-PGF)"/>
            <person name="Walter F."/>
            <person name="Albersmeier A."/>
            <person name="Kalinowski J."/>
            <person name="Ruckert C."/>
        </authorList>
    </citation>
    <scope>NUCLEOTIDE SEQUENCE</scope>
    <source>
        <strain evidence="2">NBRC 112290</strain>
    </source>
</reference>
<dbReference type="Pfam" id="PF06824">
    <property type="entry name" value="Glyco_hydro_125"/>
    <property type="match status" value="1"/>
</dbReference>
<proteinExistence type="predicted"/>
<keyword evidence="3" id="KW-1185">Reference proteome</keyword>
<reference evidence="2" key="2">
    <citation type="submission" date="2023-02" db="EMBL/GenBank/DDBJ databases">
        <authorList>
            <person name="Sun Q."/>
            <person name="Mori K."/>
        </authorList>
    </citation>
    <scope>NUCLEOTIDE SEQUENCE</scope>
    <source>
        <strain evidence="2">NBRC 112290</strain>
    </source>
</reference>
<dbReference type="SMART" id="SM01149">
    <property type="entry name" value="DUF1237"/>
    <property type="match status" value="1"/>
</dbReference>
<accession>A0AA37XF19</accession>
<dbReference type="EMBL" id="BSUM01000001">
    <property type="protein sequence ID" value="GMA32102.1"/>
    <property type="molecule type" value="Genomic_DNA"/>
</dbReference>
<dbReference type="InterPro" id="IPR012341">
    <property type="entry name" value="6hp_glycosidase-like_sf"/>
</dbReference>
<dbReference type="PIRSF" id="PIRSF028846">
    <property type="entry name" value="UCP028846"/>
    <property type="match status" value="1"/>
</dbReference>
<dbReference type="GO" id="GO:0005975">
    <property type="term" value="P:carbohydrate metabolic process"/>
    <property type="evidence" value="ECO:0007669"/>
    <property type="project" value="InterPro"/>
</dbReference>
<dbReference type="InterPro" id="IPR008928">
    <property type="entry name" value="6-hairpin_glycosidase_sf"/>
</dbReference>
<feature type="compositionally biased region" description="Low complexity" evidence="1">
    <location>
        <begin position="10"/>
        <end position="19"/>
    </location>
</feature>
<feature type="region of interest" description="Disordered" evidence="1">
    <location>
        <begin position="1"/>
        <end position="22"/>
    </location>
</feature>
<evidence type="ECO:0000313" key="3">
    <source>
        <dbReference type="Proteomes" id="UP001157161"/>
    </source>
</evidence>
<name>A0AA37XF19_9MICO</name>
<comment type="caution">
    <text evidence="2">The sequence shown here is derived from an EMBL/GenBank/DDBJ whole genome shotgun (WGS) entry which is preliminary data.</text>
</comment>
<dbReference type="Gene3D" id="1.50.10.10">
    <property type="match status" value="1"/>
</dbReference>
<dbReference type="RefSeq" id="WP_284250808.1">
    <property type="nucleotide sequence ID" value="NZ_BSUM01000001.1"/>
</dbReference>
<sequence length="454" mass="49424">MTSTTTTGIADPAGAGARRPVPPDVEHLLADVTGEVRERLGDDVAAMTGAALRRTLERTLTDDDLGVFVITGDIPAMWLRDSTTQLLPYLRLLEVSPAIADLVADVARRQTWLLAHDPYANAFNPGPTGARYDPDDLHTDPWVWEQKYEIDSLALPILLAHRLWRATGRTDHLDERAHTVARTIVAQVRLEQHHEERSPYRFERPGAKATETLVRGGLGAPTAPTGMTWSGFRPSDDACTYGYNVPGNLVLAQALGHQAEIAERVWEDAALASDARALATEISGGVARHGVARHPRLGPIYAYEVDGLGAQLLMDDANMPSLLSLPLLAPDVIDPDVTAATRAFVLSEENPWFFSGSAASGVGSPHTGPDRIWPIAIAVEGLTTDDLDERRRLLRLILDTDGGTGHVHEGFDSDDPSRFSRPWFSWADSMFCELALDTAERIAPLRGTRAARPA</sequence>
<protein>
    <recommendedName>
        <fullName evidence="4">Glycoside hydrolase family 125 protein</fullName>
    </recommendedName>
</protein>
<dbReference type="InterPro" id="IPR008313">
    <property type="entry name" value="GH125"/>
</dbReference>
<dbReference type="SUPFAM" id="SSF48208">
    <property type="entry name" value="Six-hairpin glycosidases"/>
    <property type="match status" value="1"/>
</dbReference>
<evidence type="ECO:0008006" key="4">
    <source>
        <dbReference type="Google" id="ProtNLM"/>
    </source>
</evidence>
<gene>
    <name evidence="2" type="ORF">GCM10025875_20940</name>
</gene>
<organism evidence="2 3">
    <name type="scientific">Litorihabitans aurantiacus</name>
    <dbReference type="NCBI Taxonomy" id="1930061"/>
    <lineage>
        <taxon>Bacteria</taxon>
        <taxon>Bacillati</taxon>
        <taxon>Actinomycetota</taxon>
        <taxon>Actinomycetes</taxon>
        <taxon>Micrococcales</taxon>
        <taxon>Beutenbergiaceae</taxon>
        <taxon>Litorihabitans</taxon>
    </lineage>
</organism>
<dbReference type="PANTHER" id="PTHR31047:SF0">
    <property type="entry name" value="MEIOTICALLY UP-REGULATED GENE 157 PROTEIN"/>
    <property type="match status" value="1"/>
</dbReference>
<dbReference type="AlphaFoldDB" id="A0AA37XF19"/>
<evidence type="ECO:0000256" key="1">
    <source>
        <dbReference type="SAM" id="MobiDB-lite"/>
    </source>
</evidence>
<evidence type="ECO:0000313" key="2">
    <source>
        <dbReference type="EMBL" id="GMA32102.1"/>
    </source>
</evidence>
<dbReference type="Proteomes" id="UP001157161">
    <property type="component" value="Unassembled WGS sequence"/>
</dbReference>